<dbReference type="Proteomes" id="UP000640583">
    <property type="component" value="Unassembled WGS sequence"/>
</dbReference>
<name>A0A8J7IZQ7_9RHOB</name>
<accession>A0A8J7IZQ7</accession>
<keyword evidence="2" id="KW-1185">Reference proteome</keyword>
<evidence type="ECO:0000313" key="1">
    <source>
        <dbReference type="EMBL" id="MBI1495400.1"/>
    </source>
</evidence>
<comment type="caution">
    <text evidence="1">The sequence shown here is derived from an EMBL/GenBank/DDBJ whole genome shotgun (WGS) entry which is preliminary data.</text>
</comment>
<dbReference type="RefSeq" id="WP_228850102.1">
    <property type="nucleotide sequence ID" value="NZ_JADCKQ010000019.1"/>
</dbReference>
<reference evidence="1" key="1">
    <citation type="submission" date="2020-10" db="EMBL/GenBank/DDBJ databases">
        <title>Paenihalocynthiibacter styelae gen. nov., sp. nov., isolated from stalked sea squirt Styela clava.</title>
        <authorList>
            <person name="Kim Y.-O."/>
            <person name="Yoon J.-H."/>
        </authorList>
    </citation>
    <scope>NUCLEOTIDE SEQUENCE</scope>
    <source>
        <strain evidence="1">MYP1-1</strain>
    </source>
</reference>
<protein>
    <submittedName>
        <fullName evidence="1">Uncharacterized protein</fullName>
    </submittedName>
</protein>
<evidence type="ECO:0000313" key="2">
    <source>
        <dbReference type="Proteomes" id="UP000640583"/>
    </source>
</evidence>
<gene>
    <name evidence="1" type="ORF">H1D41_17290</name>
</gene>
<dbReference type="EMBL" id="JADCKQ010000019">
    <property type="protein sequence ID" value="MBI1495400.1"/>
    <property type="molecule type" value="Genomic_DNA"/>
</dbReference>
<proteinExistence type="predicted"/>
<organism evidence="1 2">
    <name type="scientific">Halocynthiibacter styelae</name>
    <dbReference type="NCBI Taxonomy" id="2761955"/>
    <lineage>
        <taxon>Bacteria</taxon>
        <taxon>Pseudomonadati</taxon>
        <taxon>Pseudomonadota</taxon>
        <taxon>Alphaproteobacteria</taxon>
        <taxon>Rhodobacterales</taxon>
        <taxon>Paracoccaceae</taxon>
        <taxon>Halocynthiibacter</taxon>
    </lineage>
</organism>
<dbReference type="AlphaFoldDB" id="A0A8J7IZQ7"/>
<sequence>MSRLVTLLKAIRDDMKTADLGQTMRDVDITPGQFGADDLERQSFRAPALRIAFLGAPKTDALANETRRYEAALAVFIVTDGADRITDGVAIMEAVAARVELNQFSAGLGIGVPKNHRMQALYSATKSKGVCIHAVAWSQNVQIGEVSDCGGPIDAGTVSGAVTHG</sequence>